<dbReference type="InterPro" id="IPR007809">
    <property type="entry name" value="FlgN-like"/>
</dbReference>
<keyword evidence="6" id="KW-0969">Cilium</keyword>
<protein>
    <submittedName>
        <fullName evidence="6">Flagellar protein FlgN</fullName>
    </submittedName>
</protein>
<dbReference type="EMBL" id="JALAAR010000001">
    <property type="protein sequence ID" value="MEH8015948.1"/>
    <property type="molecule type" value="Genomic_DNA"/>
</dbReference>
<evidence type="ECO:0000313" key="7">
    <source>
        <dbReference type="Proteomes" id="UP001375382"/>
    </source>
</evidence>
<dbReference type="SUPFAM" id="SSF140566">
    <property type="entry name" value="FlgN-like"/>
    <property type="match status" value="1"/>
</dbReference>
<sequence length="144" mass="15979">MTLIPDSIASLLQLQQQHLDVLLSLLRQELAALANRDIDSLEQLTVEKVKLLELIQQTDNQLANTAELAQSKEQDDFKQQVAVLDALLAQCKQQNDVNQLTMEQSQLRLAQFKHELLSSRGKSGLTYTSKGQPAVDSKGKGIKA</sequence>
<evidence type="ECO:0000313" key="6">
    <source>
        <dbReference type="EMBL" id="MEH8015948.1"/>
    </source>
</evidence>
<keyword evidence="6" id="KW-0282">Flagellum</keyword>
<reference evidence="6 7" key="1">
    <citation type="journal article" date="2023" name="Ecotoxicol. Environ. Saf.">
        <title>Mercury remediation potential of mercury-resistant strain Rheinheimera metallidurans sp. nov. isolated from a municipal waste dumping site.</title>
        <authorList>
            <person name="Yadav V."/>
            <person name="Manjhi A."/>
            <person name="Vadakedath N."/>
        </authorList>
    </citation>
    <scope>NUCLEOTIDE SEQUENCE [LARGE SCALE GENOMIC DNA]</scope>
    <source>
        <strain evidence="6 7">E-49</strain>
    </source>
</reference>
<keyword evidence="3" id="KW-1005">Bacterial flagellum biogenesis</keyword>
<evidence type="ECO:0000256" key="1">
    <source>
        <dbReference type="ARBA" id="ARBA00002397"/>
    </source>
</evidence>
<evidence type="ECO:0000256" key="2">
    <source>
        <dbReference type="ARBA" id="ARBA00007703"/>
    </source>
</evidence>
<dbReference type="Gene3D" id="1.20.58.300">
    <property type="entry name" value="FlgN-like"/>
    <property type="match status" value="1"/>
</dbReference>
<dbReference type="InterPro" id="IPR036679">
    <property type="entry name" value="FlgN-like_sf"/>
</dbReference>
<evidence type="ECO:0000256" key="4">
    <source>
        <dbReference type="SAM" id="Coils"/>
    </source>
</evidence>
<keyword evidence="4" id="KW-0175">Coiled coil</keyword>
<gene>
    <name evidence="6" type="ORF">MN202_01765</name>
</gene>
<organism evidence="6 7">
    <name type="scientific">Rheinheimera muenzenbergensis</name>
    <dbReference type="NCBI Taxonomy" id="1193628"/>
    <lineage>
        <taxon>Bacteria</taxon>
        <taxon>Pseudomonadati</taxon>
        <taxon>Pseudomonadota</taxon>
        <taxon>Gammaproteobacteria</taxon>
        <taxon>Chromatiales</taxon>
        <taxon>Chromatiaceae</taxon>
        <taxon>Rheinheimera</taxon>
    </lineage>
</organism>
<keyword evidence="6" id="KW-0966">Cell projection</keyword>
<dbReference type="Pfam" id="PF05130">
    <property type="entry name" value="FlgN"/>
    <property type="match status" value="1"/>
</dbReference>
<comment type="similarity">
    <text evidence="2">Belongs to the FlgN family.</text>
</comment>
<evidence type="ECO:0000256" key="5">
    <source>
        <dbReference type="SAM" id="MobiDB-lite"/>
    </source>
</evidence>
<feature type="region of interest" description="Disordered" evidence="5">
    <location>
        <begin position="122"/>
        <end position="144"/>
    </location>
</feature>
<keyword evidence="7" id="KW-1185">Reference proteome</keyword>
<dbReference type="RefSeq" id="WP_335734364.1">
    <property type="nucleotide sequence ID" value="NZ_JALAAR010000001.1"/>
</dbReference>
<comment type="function">
    <text evidence="1">Required for the efficient initiation of filament assembly.</text>
</comment>
<name>A0ABU8C236_9GAMM</name>
<accession>A0ABU8C236</accession>
<evidence type="ECO:0000256" key="3">
    <source>
        <dbReference type="ARBA" id="ARBA00022795"/>
    </source>
</evidence>
<dbReference type="Proteomes" id="UP001375382">
    <property type="component" value="Unassembled WGS sequence"/>
</dbReference>
<proteinExistence type="inferred from homology"/>
<feature type="coiled-coil region" evidence="4">
    <location>
        <begin position="41"/>
        <end position="75"/>
    </location>
</feature>
<comment type="caution">
    <text evidence="6">The sequence shown here is derived from an EMBL/GenBank/DDBJ whole genome shotgun (WGS) entry which is preliminary data.</text>
</comment>